<keyword evidence="3" id="KW-1185">Reference proteome</keyword>
<feature type="compositionally biased region" description="Basic and acidic residues" evidence="1">
    <location>
        <begin position="321"/>
        <end position="330"/>
    </location>
</feature>
<evidence type="ECO:0000256" key="1">
    <source>
        <dbReference type="SAM" id="MobiDB-lite"/>
    </source>
</evidence>
<evidence type="ECO:0000313" key="2">
    <source>
        <dbReference type="EMBL" id="KAK0139814.1"/>
    </source>
</evidence>
<feature type="compositionally biased region" description="Low complexity" evidence="1">
    <location>
        <begin position="269"/>
        <end position="285"/>
    </location>
</feature>
<feature type="compositionally biased region" description="Polar residues" evidence="1">
    <location>
        <begin position="247"/>
        <end position="268"/>
    </location>
</feature>
<dbReference type="Proteomes" id="UP001174136">
    <property type="component" value="Unassembled WGS sequence"/>
</dbReference>
<feature type="region of interest" description="Disordered" evidence="1">
    <location>
        <begin position="246"/>
        <end position="393"/>
    </location>
</feature>
<feature type="region of interest" description="Disordered" evidence="1">
    <location>
        <begin position="188"/>
        <end position="216"/>
    </location>
</feature>
<reference evidence="2" key="1">
    <citation type="journal article" date="2023" name="Front. Mar. Sci.">
        <title>A new Merluccius polli reference genome to investigate the effects of global change in West African waters.</title>
        <authorList>
            <person name="Mateo J.L."/>
            <person name="Blanco-Fernandez C."/>
            <person name="Garcia-Vazquez E."/>
            <person name="Machado-Schiaffino G."/>
        </authorList>
    </citation>
    <scope>NUCLEOTIDE SEQUENCE</scope>
    <source>
        <strain evidence="2">C29</strain>
        <tissue evidence="2">Fin</tissue>
    </source>
</reference>
<organism evidence="2 3">
    <name type="scientific">Merluccius polli</name>
    <name type="common">Benguela hake</name>
    <name type="synonym">Merluccius cadenati</name>
    <dbReference type="NCBI Taxonomy" id="89951"/>
    <lineage>
        <taxon>Eukaryota</taxon>
        <taxon>Metazoa</taxon>
        <taxon>Chordata</taxon>
        <taxon>Craniata</taxon>
        <taxon>Vertebrata</taxon>
        <taxon>Euteleostomi</taxon>
        <taxon>Actinopterygii</taxon>
        <taxon>Neopterygii</taxon>
        <taxon>Teleostei</taxon>
        <taxon>Neoteleostei</taxon>
        <taxon>Acanthomorphata</taxon>
        <taxon>Zeiogadaria</taxon>
        <taxon>Gadariae</taxon>
        <taxon>Gadiformes</taxon>
        <taxon>Gadoidei</taxon>
        <taxon>Merlucciidae</taxon>
        <taxon>Merluccius</taxon>
    </lineage>
</organism>
<comment type="caution">
    <text evidence="2">The sequence shown here is derived from an EMBL/GenBank/DDBJ whole genome shotgun (WGS) entry which is preliminary data.</text>
</comment>
<name>A0AA47MGH9_MERPO</name>
<protein>
    <submittedName>
        <fullName evidence="2">Uncharacterized protein</fullName>
    </submittedName>
</protein>
<gene>
    <name evidence="2" type="ORF">N1851_023257</name>
</gene>
<evidence type="ECO:0000313" key="3">
    <source>
        <dbReference type="Proteomes" id="UP001174136"/>
    </source>
</evidence>
<dbReference type="AlphaFoldDB" id="A0AA47MGH9"/>
<dbReference type="EMBL" id="JAOPHQ010004292">
    <property type="protein sequence ID" value="KAK0139814.1"/>
    <property type="molecule type" value="Genomic_DNA"/>
</dbReference>
<proteinExistence type="predicted"/>
<accession>A0AA47MGH9</accession>
<feature type="compositionally biased region" description="Acidic residues" evidence="1">
    <location>
        <begin position="366"/>
        <end position="378"/>
    </location>
</feature>
<sequence length="451" mass="50629">MVKAVPDSFEHCDGFPVISSISEEDLKQQQRADPAICEILRLMETGETPPPAVKKELPELPIFLREMNKLDSNQKSHSEYVRALKTHLQESYQLASKNAAKTAARNKIRFDRRVTESTLDVGDRVLVRSVRLRGKHKLADKWEETVHVVVSWKGDLPVYTVKPEIKDGPLRTLHRDLLLPCGFLPASEEETTAVSDKPSRPRTRQHPSPDPDEQETEFYSVEYGFVSYPYYDPVSEPITFTREYTRNVPSREQPSSSVEPTCTGTAAVSSSAPEESGEASSGSPSLPNTEMEPGHLPEMEPVTVSDQPEKDNLPEQSIDPPVERTEHETETTDAEYLPETSNGTDTERCSESEPAENGEATHQDETVIDEDWNEEDGGEIQTSVRRSTRQREPSRRLTYNDLGNPLVTIVQTLFQSLSTAVTKFLLEPSFTSVSKPKNRLRNPFKHAKGLA</sequence>